<evidence type="ECO:0000313" key="4">
    <source>
        <dbReference type="Proteomes" id="UP000645462"/>
    </source>
</evidence>
<sequence length="395" mass="42270">MTEEVGLCPPQGTVPRVSIEAEDGAVVAQGAPLARLRDAPDVCFVAPMASRVARVSLLQGHRLSEIVVFQEPGGDVISHDTSTADTEAGLRRLMQRAGLWPWLRRRPFGGMPDADERPAAVVVMATDTRPFAPDPRIALDGREEAFGRGLRALNLLTDEAPFLCQQPGPALIDSADRQRAHVVTIGARHPQGAAGLRIHALCPAGIDAPVWDIHAEDVAALGTLLETGQLPLTRLVSVGGSALRESRLVRTQAGADLRGLTYRSVLPGAHRLLSGSPLDGQAAHWLQPRDRQVTALPREPSRPTPHWLTAALTRSARSRPVIPSAALDQAFGGALPAAAFTRVLSAGDDETAMKMGVLCLLEEDCALADYVLGDDGHLRELLRGMLERIRTEFAA</sequence>
<name>A0ABQ1L302_9RHOB</name>
<dbReference type="Pfam" id="PF24836">
    <property type="entry name" value="NQRA_2nd"/>
    <property type="match status" value="1"/>
</dbReference>
<keyword evidence="4" id="KW-1185">Reference proteome</keyword>
<protein>
    <recommendedName>
        <fullName evidence="5">Na(+)-translocating NADH-quinone reductase subunit A</fullName>
    </recommendedName>
</protein>
<dbReference type="PANTHER" id="PTHR37839:SF1">
    <property type="entry name" value="NA(+)-TRANSLOCATING NADH-QUINONE REDUCTASE SUBUNIT A"/>
    <property type="match status" value="1"/>
</dbReference>
<dbReference type="InterPro" id="IPR022615">
    <property type="entry name" value="NqrA_C_domain"/>
</dbReference>
<feature type="domain" description="NqrA second alpha/beta" evidence="2">
    <location>
        <begin position="88"/>
        <end position="230"/>
    </location>
</feature>
<proteinExistence type="predicted"/>
<feature type="domain" description="Na(+)-translocating NADH-quinone reductase subunit A C-terminal" evidence="1">
    <location>
        <begin position="236"/>
        <end position="283"/>
    </location>
</feature>
<evidence type="ECO:0000259" key="2">
    <source>
        <dbReference type="Pfam" id="PF24836"/>
    </source>
</evidence>
<dbReference type="EMBL" id="BMFC01000012">
    <property type="protein sequence ID" value="GGC16779.1"/>
    <property type="molecule type" value="Genomic_DNA"/>
</dbReference>
<comment type="caution">
    <text evidence="3">The sequence shown here is derived from an EMBL/GenBank/DDBJ whole genome shotgun (WGS) entry which is preliminary data.</text>
</comment>
<dbReference type="Proteomes" id="UP000645462">
    <property type="component" value="Unassembled WGS sequence"/>
</dbReference>
<gene>
    <name evidence="3" type="ORF">GCM10011363_36580</name>
</gene>
<evidence type="ECO:0000313" key="3">
    <source>
        <dbReference type="EMBL" id="GGC16779.1"/>
    </source>
</evidence>
<evidence type="ECO:0008006" key="5">
    <source>
        <dbReference type="Google" id="ProtNLM"/>
    </source>
</evidence>
<dbReference type="PANTHER" id="PTHR37839">
    <property type="entry name" value="NA(+)-TRANSLOCATING NADH-QUINONE REDUCTASE SUBUNIT A"/>
    <property type="match status" value="1"/>
</dbReference>
<organism evidence="3 4">
    <name type="scientific">Marivita lacus</name>
    <dbReference type="NCBI Taxonomy" id="1323742"/>
    <lineage>
        <taxon>Bacteria</taxon>
        <taxon>Pseudomonadati</taxon>
        <taxon>Pseudomonadota</taxon>
        <taxon>Alphaproteobacteria</taxon>
        <taxon>Rhodobacterales</taxon>
        <taxon>Roseobacteraceae</taxon>
        <taxon>Marivita</taxon>
    </lineage>
</organism>
<accession>A0ABQ1L302</accession>
<dbReference type="InterPro" id="IPR056148">
    <property type="entry name" value="NQRA_2nd"/>
</dbReference>
<dbReference type="InterPro" id="IPR008703">
    <property type="entry name" value="NqrA"/>
</dbReference>
<reference evidence="4" key="1">
    <citation type="journal article" date="2019" name="Int. J. Syst. Evol. Microbiol.">
        <title>The Global Catalogue of Microorganisms (GCM) 10K type strain sequencing project: providing services to taxonomists for standard genome sequencing and annotation.</title>
        <authorList>
            <consortium name="The Broad Institute Genomics Platform"/>
            <consortium name="The Broad Institute Genome Sequencing Center for Infectious Disease"/>
            <person name="Wu L."/>
            <person name="Ma J."/>
        </authorList>
    </citation>
    <scope>NUCLEOTIDE SEQUENCE [LARGE SCALE GENOMIC DNA]</scope>
    <source>
        <strain evidence="4">CGMCC 1.12478</strain>
    </source>
</reference>
<dbReference type="Pfam" id="PF11973">
    <property type="entry name" value="NQRA_SLBB"/>
    <property type="match status" value="1"/>
</dbReference>
<evidence type="ECO:0000259" key="1">
    <source>
        <dbReference type="Pfam" id="PF11973"/>
    </source>
</evidence>